<organism evidence="2 3">
    <name type="scientific">Psilocybe cyanescens</name>
    <dbReference type="NCBI Taxonomy" id="93625"/>
    <lineage>
        <taxon>Eukaryota</taxon>
        <taxon>Fungi</taxon>
        <taxon>Dikarya</taxon>
        <taxon>Basidiomycota</taxon>
        <taxon>Agaricomycotina</taxon>
        <taxon>Agaricomycetes</taxon>
        <taxon>Agaricomycetidae</taxon>
        <taxon>Agaricales</taxon>
        <taxon>Agaricineae</taxon>
        <taxon>Strophariaceae</taxon>
        <taxon>Psilocybe</taxon>
    </lineage>
</organism>
<accession>A0A409X4Q5</accession>
<proteinExistence type="predicted"/>
<dbReference type="PANTHER" id="PTHR37015:SF2">
    <property type="entry name" value="REVERSE TRANSCRIPTASE DOMAIN-CONTAINING PROTEIN"/>
    <property type="match status" value="1"/>
</dbReference>
<dbReference type="OrthoDB" id="74545at2759"/>
<keyword evidence="3" id="KW-1185">Reference proteome</keyword>
<dbReference type="Proteomes" id="UP000283269">
    <property type="component" value="Unassembled WGS sequence"/>
</dbReference>
<dbReference type="STRING" id="93625.A0A409X4Q5"/>
<evidence type="ECO:0000313" key="3">
    <source>
        <dbReference type="Proteomes" id="UP000283269"/>
    </source>
</evidence>
<reference evidence="2 3" key="1">
    <citation type="journal article" date="2018" name="Evol. Lett.">
        <title>Horizontal gene cluster transfer increased hallucinogenic mushroom diversity.</title>
        <authorList>
            <person name="Reynolds H.T."/>
            <person name="Vijayakumar V."/>
            <person name="Gluck-Thaler E."/>
            <person name="Korotkin H.B."/>
            <person name="Matheny P.B."/>
            <person name="Slot J.C."/>
        </authorList>
    </citation>
    <scope>NUCLEOTIDE SEQUENCE [LARGE SCALE GENOMIC DNA]</scope>
    <source>
        <strain evidence="2 3">2631</strain>
    </source>
</reference>
<name>A0A409X4Q5_PSICY</name>
<comment type="caution">
    <text evidence="2">The sequence shown here is derived from an EMBL/GenBank/DDBJ whole genome shotgun (WGS) entry which is preliminary data.</text>
</comment>
<dbReference type="EMBL" id="NHYD01002640">
    <property type="protein sequence ID" value="PPQ85746.1"/>
    <property type="molecule type" value="Genomic_DNA"/>
</dbReference>
<dbReference type="AlphaFoldDB" id="A0A409X4Q5"/>
<evidence type="ECO:0000313" key="2">
    <source>
        <dbReference type="EMBL" id="PPQ85746.1"/>
    </source>
</evidence>
<gene>
    <name evidence="2" type="ORF">CVT25_003064</name>
</gene>
<protein>
    <submittedName>
        <fullName evidence="2">Uncharacterized protein</fullName>
    </submittedName>
</protein>
<dbReference type="InParanoid" id="A0A409X4Q5"/>
<feature type="region of interest" description="Disordered" evidence="1">
    <location>
        <begin position="722"/>
        <end position="754"/>
    </location>
</feature>
<sequence>MASTTSKSSFGQALHFITDIKLHELEKQRVSYQSHAKILDEAKALGDSGDIIKKVEVLAKAVKSWTGSGSVDPFIKLVGGKLDLSNLEFWLQQAKKDPSFSREIAEGWASTLEKHIQHNVVRFDAAKLFGNLFNEWLASGDSVAVVYQASPDEKDTVAKGGSSADFKEKLISIIFDDHSVDADKLKEYLEGLFESEEGTKALDKLRKEIKSFSYWFKRQPVSNTDVKNAISGLLASGLMDEEKRTTLKAFQENAIVIDEIASVLSMRMAGIDSWAWPKEGIQVEFRRHLNGKYRAFTDPEIIDALLLHYIGVAWQIKLKAALCRIFEGKAWIRPDIPTHKVKEQRKQRLRGDDGTSSIQAARDEARKNHFFMTQLQDTANTPKLYDEAGDDQNTKNITDGAAIKQKLLHIMTTECYLNTALHGSHAAVCSDLEWFGPSLPHTSILTILEFFGMSKTWLGFYKAFLSTPVYFAGDTESRVRKRGTPISYSLSVLCGEAVMSIMDFAVNQRANGLYLYRMHDDLWLWDADPKKVADGWAEMNKYAELAGLKFNQKKTGSAYVGPPNVSSSKLPKGDIAWGFLKFDASESRFVINQADVDLHIVEMRRQLASTKSVFGWINAYNKYMAFFMRNFGGIPANCFSKKHILSMIDTLARIQRELFPGSDADGNGGAVGYLRKILKERFGVADLPEGYFYFPIGSGGLELRNTMLELFALHRQGRPLSSYSDHASDNEEGNDSEHSDSASEPGSDDSSDLDDYKVFEEDEAMADQKFVKRIENDPKAYKRMKEVWERDEDKRRARYYMGVVNDEFMSFEEFTSLRESWLAGWGQSYKHMLKLPETFPLKVVPKLREVMDRWKWSSTSWYEKWVVSMYGEEVMKKFGGLEVVDPKLIPVGMVQLFRSSRMKLDQ</sequence>
<dbReference type="PANTHER" id="PTHR37015">
    <property type="entry name" value="REVERSE TRANSCRIPTASE DOMAIN-CONTAINING PROTEIN"/>
    <property type="match status" value="1"/>
</dbReference>
<evidence type="ECO:0000256" key="1">
    <source>
        <dbReference type="SAM" id="MobiDB-lite"/>
    </source>
</evidence>